<evidence type="ECO:0000256" key="6">
    <source>
        <dbReference type="PROSITE-ProRule" id="PRU00070"/>
    </source>
</evidence>
<evidence type="ECO:0000256" key="3">
    <source>
        <dbReference type="ARBA" id="ARBA00022833"/>
    </source>
</evidence>
<keyword evidence="2 6" id="KW-0479">Metal-binding</keyword>
<dbReference type="GO" id="GO:0005634">
    <property type="term" value="C:nucleus"/>
    <property type="evidence" value="ECO:0007669"/>
    <property type="project" value="UniProtKB-SubCell"/>
</dbReference>
<dbReference type="GO" id="GO:0000981">
    <property type="term" value="F:DNA-binding transcription factor activity, RNA polymerase II-specific"/>
    <property type="evidence" value="ECO:0007669"/>
    <property type="project" value="TreeGrafter"/>
</dbReference>
<comment type="similarity">
    <text evidence="1">Belongs to the DMRT family.</text>
</comment>
<dbReference type="InterPro" id="IPR001275">
    <property type="entry name" value="DM_DNA-bd"/>
</dbReference>
<organism evidence="9 10">
    <name type="scientific">Cyprinus carpio</name>
    <name type="common">Common carp</name>
    <dbReference type="NCBI Taxonomy" id="7962"/>
    <lineage>
        <taxon>Eukaryota</taxon>
        <taxon>Metazoa</taxon>
        <taxon>Chordata</taxon>
        <taxon>Craniata</taxon>
        <taxon>Vertebrata</taxon>
        <taxon>Euteleostomi</taxon>
        <taxon>Actinopterygii</taxon>
        <taxon>Neopterygii</taxon>
        <taxon>Teleostei</taxon>
        <taxon>Ostariophysi</taxon>
        <taxon>Cypriniformes</taxon>
        <taxon>Cyprinidae</taxon>
        <taxon>Cyprininae</taxon>
        <taxon>Cyprinus</taxon>
    </lineage>
</organism>
<feature type="compositionally biased region" description="Polar residues" evidence="7">
    <location>
        <begin position="268"/>
        <end position="279"/>
    </location>
</feature>
<dbReference type="Gene3D" id="4.10.1040.10">
    <property type="entry name" value="DM DNA-binding domain"/>
    <property type="match status" value="1"/>
</dbReference>
<dbReference type="InterPro" id="IPR036407">
    <property type="entry name" value="DM_DNA-bd_sf"/>
</dbReference>
<name>A0A8C1T548_CYPCA</name>
<dbReference type="PROSITE" id="PS50809">
    <property type="entry name" value="DM_2"/>
    <property type="match status" value="1"/>
</dbReference>
<keyword evidence="4 6" id="KW-0238">DNA-binding</keyword>
<dbReference type="AlphaFoldDB" id="A0A8C1T548"/>
<reference evidence="9" key="1">
    <citation type="submission" date="2025-08" db="UniProtKB">
        <authorList>
            <consortium name="Ensembl"/>
        </authorList>
    </citation>
    <scope>IDENTIFICATION</scope>
</reference>
<dbReference type="Ensembl" id="ENSCCRT00015017166.1">
    <property type="protein sequence ID" value="ENSCCRP00015016577.1"/>
    <property type="gene ID" value="ENSCCRG00015007322.1"/>
</dbReference>
<dbReference type="Pfam" id="PF20624">
    <property type="entry name" value="DMRT5_DMB"/>
    <property type="match status" value="1"/>
</dbReference>
<accession>A0A8C1T548</accession>
<dbReference type="InterPro" id="IPR009060">
    <property type="entry name" value="UBA-like_sf"/>
</dbReference>
<feature type="region of interest" description="Disordered" evidence="7">
    <location>
        <begin position="239"/>
        <end position="300"/>
    </location>
</feature>
<dbReference type="PANTHER" id="PTHR12322:SF71">
    <property type="entry name" value="DOUBLESEX- AND MAB-3-RELATED TRANSCRIPTION FACTOR A1"/>
    <property type="match status" value="1"/>
</dbReference>
<sequence length="466" mass="50881">MKDFVTYGLVIIPTGNIVENKEQIEVKIKLTLNYDDEECVCVCVCARACVCEGRVGCRVSLLSPAALNLWLIHLQQQKHTRCLSDTHTHTHTVMESSSGRFSLLAPHPALFLRPEDRSFPRSPKCARCRNHGVVSALKGHKRFCRWRDCACVKCALIAERQRVMAAQVALRRQQAQEELQMMYPAAGASEGGMSVSRATLSSAAPPAFDAFSPDAFRDEKTLNKCSVFSGLMNQAWFSPHTPALTPPSEKSEPLNDGVSPGSDHLSENILSPQSLTSSDLESGSESEKPKEELSSTSGRNPGAVLMKIFPHVKRDALESALKACSGDVVRAIDLLLGSQEGRNSNRDVVPLSENLPISRSSAICRTEAPLRHFSATSAFSPLHASSTTCFSGDGLLGFNPRFAIAPLRLAYSTPNFIPPYLTSGFVPAMSLRPPADYPFPGVLRDLPYPKDSFSPTVFYSSLSHDK</sequence>
<protein>
    <recommendedName>
        <fullName evidence="8">DM domain-containing protein</fullName>
    </recommendedName>
</protein>
<keyword evidence="3 6" id="KW-0862">Zinc</keyword>
<dbReference type="PROSITE" id="PS40000">
    <property type="entry name" value="DM_1"/>
    <property type="match status" value="1"/>
</dbReference>
<dbReference type="Proteomes" id="UP000694700">
    <property type="component" value="Unplaced"/>
</dbReference>
<feature type="domain" description="DM" evidence="8">
    <location>
        <begin position="125"/>
        <end position="172"/>
    </location>
</feature>
<evidence type="ECO:0000313" key="10">
    <source>
        <dbReference type="Proteomes" id="UP000694700"/>
    </source>
</evidence>
<dbReference type="Pfam" id="PF00751">
    <property type="entry name" value="DM"/>
    <property type="match status" value="1"/>
</dbReference>
<evidence type="ECO:0000256" key="5">
    <source>
        <dbReference type="ARBA" id="ARBA00023242"/>
    </source>
</evidence>
<dbReference type="PANTHER" id="PTHR12322">
    <property type="entry name" value="DOUBLESEX AND MAB-3 RELATED TRANSCRIPTION FACTOR DMRT"/>
    <property type="match status" value="1"/>
</dbReference>
<evidence type="ECO:0000313" key="9">
    <source>
        <dbReference type="Ensembl" id="ENSCCRP00015016577.1"/>
    </source>
</evidence>
<dbReference type="SUPFAM" id="SSF82927">
    <property type="entry name" value="Cysteine-rich DNA binding domain, (DM domain)"/>
    <property type="match status" value="1"/>
</dbReference>
<dbReference type="InterPro" id="IPR005173">
    <property type="entry name" value="DMA"/>
</dbReference>
<dbReference type="GO" id="GO:0007548">
    <property type="term" value="P:sex differentiation"/>
    <property type="evidence" value="ECO:0007669"/>
    <property type="project" value="TreeGrafter"/>
</dbReference>
<proteinExistence type="inferred from homology"/>
<dbReference type="GO" id="GO:0046872">
    <property type="term" value="F:metal ion binding"/>
    <property type="evidence" value="ECO:0007669"/>
    <property type="project" value="UniProtKB-KW"/>
</dbReference>
<dbReference type="SUPFAM" id="SSF46934">
    <property type="entry name" value="UBA-like"/>
    <property type="match status" value="1"/>
</dbReference>
<feature type="DNA-binding region" description="DM" evidence="6">
    <location>
        <begin position="125"/>
        <end position="172"/>
    </location>
</feature>
<evidence type="ECO:0000256" key="2">
    <source>
        <dbReference type="ARBA" id="ARBA00022723"/>
    </source>
</evidence>
<evidence type="ECO:0000259" key="8">
    <source>
        <dbReference type="PROSITE" id="PS50809"/>
    </source>
</evidence>
<comment type="subcellular location">
    <subcellularLocation>
        <location evidence="6">Nucleus</location>
    </subcellularLocation>
</comment>
<dbReference type="FunFam" id="4.10.1040.10:FF:000001">
    <property type="entry name" value="doublesex- and mab-3-related transcription factor 1"/>
    <property type="match status" value="1"/>
</dbReference>
<evidence type="ECO:0000256" key="7">
    <source>
        <dbReference type="SAM" id="MobiDB-lite"/>
    </source>
</evidence>
<evidence type="ECO:0000256" key="1">
    <source>
        <dbReference type="ARBA" id="ARBA00006834"/>
    </source>
</evidence>
<keyword evidence="5 6" id="KW-0539">Nucleus</keyword>
<dbReference type="SMART" id="SM00301">
    <property type="entry name" value="DM"/>
    <property type="match status" value="1"/>
</dbReference>
<dbReference type="GO" id="GO:0000978">
    <property type="term" value="F:RNA polymerase II cis-regulatory region sequence-specific DNA binding"/>
    <property type="evidence" value="ECO:0007669"/>
    <property type="project" value="TreeGrafter"/>
</dbReference>
<dbReference type="Gene3D" id="1.10.8.10">
    <property type="entry name" value="DNA helicase RuvA subunit, C-terminal domain"/>
    <property type="match status" value="1"/>
</dbReference>
<evidence type="ECO:0000256" key="4">
    <source>
        <dbReference type="ARBA" id="ARBA00023125"/>
    </source>
</evidence>
<dbReference type="InterPro" id="IPR026607">
    <property type="entry name" value="DMRT"/>
</dbReference>
<dbReference type="InterPro" id="IPR046472">
    <property type="entry name" value="DMRT5_1_DMB_dom"/>
</dbReference>
<dbReference type="Pfam" id="PF03474">
    <property type="entry name" value="DMA"/>
    <property type="match status" value="1"/>
</dbReference>